<feature type="compositionally biased region" description="Pro residues" evidence="6">
    <location>
        <begin position="20"/>
        <end position="30"/>
    </location>
</feature>
<name>A0A5J5ARR7_9ASTE</name>
<evidence type="ECO:0000256" key="3">
    <source>
        <dbReference type="ARBA" id="ARBA00022527"/>
    </source>
</evidence>
<feature type="domain" description="Protein kinase" evidence="7">
    <location>
        <begin position="1"/>
        <end position="330"/>
    </location>
</feature>
<dbReference type="PANTHER" id="PTHR47985">
    <property type="entry name" value="OS07G0668900 PROTEIN"/>
    <property type="match status" value="1"/>
</dbReference>
<dbReference type="EMBL" id="CM018042">
    <property type="protein sequence ID" value="KAA8533004.1"/>
    <property type="molecule type" value="Genomic_DNA"/>
</dbReference>
<evidence type="ECO:0000313" key="8">
    <source>
        <dbReference type="EMBL" id="KAA8533004.1"/>
    </source>
</evidence>
<dbReference type="SMART" id="SM00220">
    <property type="entry name" value="S_TKc"/>
    <property type="match status" value="1"/>
</dbReference>
<dbReference type="FunFam" id="1.10.510.10:FF:000095">
    <property type="entry name" value="protein STRUBBELIG-RECEPTOR FAMILY 8"/>
    <property type="match status" value="1"/>
</dbReference>
<evidence type="ECO:0000256" key="1">
    <source>
        <dbReference type="ARBA" id="ARBA00004193"/>
    </source>
</evidence>
<accession>A0A5J5ARR7</accession>
<dbReference type="PANTHER" id="PTHR47985:SF44">
    <property type="entry name" value="SERINE_THREONINE-PROTEIN KINASE PBS1"/>
    <property type="match status" value="1"/>
</dbReference>
<dbReference type="AlphaFoldDB" id="A0A5J5ARR7"/>
<proteinExistence type="predicted"/>
<keyword evidence="9" id="KW-1185">Reference proteome</keyword>
<sequence>MGNCIGKCLRSPNQPVDFAQPPPGSKPSKPPNLSVPSNTQKGVAEIHTTSKSLQRSNSSVSSNTKKVNLVFLDAEKHKQDERDGRYSIQEGKMTDEVFPAYKIDCFPYKMLKVATQKFNDRNLVGQGGFGHVYRGWIDYCTMNAAKVDNTELNWRRRIKIAVGSAKGLEYLHTTGRPVIHRDMKSSNILLDHDFNAKLSDFGLAKLGPQGDKTHVTTRVLGTRGYYAPEYIHTGYLTLKTDVYSFGVVLLEILSGRCAAGRCGNGVAGDLAEWAKPYLNIKQKVFRVTDRRMRKNLKVEEAYEFAQIILHCIDPNPKKRPTMTEVVHALEQLEKTVNSCKHTSASFHIYRSPRRAANRTH</sequence>
<keyword evidence="3" id="KW-0418">Kinase</keyword>
<keyword evidence="3" id="KW-0723">Serine/threonine-protein kinase</keyword>
<keyword evidence="2" id="KW-1003">Cell membrane</keyword>
<keyword evidence="5" id="KW-0449">Lipoprotein</keyword>
<gene>
    <name evidence="8" type="ORF">F0562_032879</name>
</gene>
<dbReference type="SUPFAM" id="SSF56112">
    <property type="entry name" value="Protein kinase-like (PK-like)"/>
    <property type="match status" value="1"/>
</dbReference>
<keyword evidence="3" id="KW-0808">Transferase</keyword>
<evidence type="ECO:0000259" key="7">
    <source>
        <dbReference type="PROSITE" id="PS50011"/>
    </source>
</evidence>
<evidence type="ECO:0000313" key="9">
    <source>
        <dbReference type="Proteomes" id="UP000325577"/>
    </source>
</evidence>
<dbReference type="GO" id="GO:0005886">
    <property type="term" value="C:plasma membrane"/>
    <property type="evidence" value="ECO:0007669"/>
    <property type="project" value="UniProtKB-SubCell"/>
</dbReference>
<dbReference type="Pfam" id="PF00069">
    <property type="entry name" value="Pkinase"/>
    <property type="match status" value="1"/>
</dbReference>
<protein>
    <recommendedName>
        <fullName evidence="7">Protein kinase domain-containing protein</fullName>
    </recommendedName>
</protein>
<dbReference type="OrthoDB" id="4062651at2759"/>
<dbReference type="Gene3D" id="1.10.510.10">
    <property type="entry name" value="Transferase(Phosphotransferase) domain 1"/>
    <property type="match status" value="1"/>
</dbReference>
<evidence type="ECO:0000256" key="2">
    <source>
        <dbReference type="ARBA" id="ARBA00022475"/>
    </source>
</evidence>
<comment type="subcellular location">
    <subcellularLocation>
        <location evidence="1">Cell membrane</location>
        <topology evidence="1">Lipid-anchor</topology>
    </subcellularLocation>
</comment>
<dbReference type="GO" id="GO:0005524">
    <property type="term" value="F:ATP binding"/>
    <property type="evidence" value="ECO:0007669"/>
    <property type="project" value="InterPro"/>
</dbReference>
<dbReference type="InterPro" id="IPR000719">
    <property type="entry name" value="Prot_kinase_dom"/>
</dbReference>
<feature type="compositionally biased region" description="Low complexity" evidence="6">
    <location>
        <begin position="50"/>
        <end position="61"/>
    </location>
</feature>
<dbReference type="InterPro" id="IPR008271">
    <property type="entry name" value="Ser/Thr_kinase_AS"/>
</dbReference>
<organism evidence="8 9">
    <name type="scientific">Nyssa sinensis</name>
    <dbReference type="NCBI Taxonomy" id="561372"/>
    <lineage>
        <taxon>Eukaryota</taxon>
        <taxon>Viridiplantae</taxon>
        <taxon>Streptophyta</taxon>
        <taxon>Embryophyta</taxon>
        <taxon>Tracheophyta</taxon>
        <taxon>Spermatophyta</taxon>
        <taxon>Magnoliopsida</taxon>
        <taxon>eudicotyledons</taxon>
        <taxon>Gunneridae</taxon>
        <taxon>Pentapetalae</taxon>
        <taxon>asterids</taxon>
        <taxon>Cornales</taxon>
        <taxon>Nyssaceae</taxon>
        <taxon>Nyssa</taxon>
    </lineage>
</organism>
<dbReference type="InterPro" id="IPR011009">
    <property type="entry name" value="Kinase-like_dom_sf"/>
</dbReference>
<dbReference type="Proteomes" id="UP000325577">
    <property type="component" value="Linkage Group LG19"/>
</dbReference>
<keyword evidence="4" id="KW-0472">Membrane</keyword>
<evidence type="ECO:0000256" key="5">
    <source>
        <dbReference type="ARBA" id="ARBA00023288"/>
    </source>
</evidence>
<evidence type="ECO:0000256" key="4">
    <source>
        <dbReference type="ARBA" id="ARBA00023136"/>
    </source>
</evidence>
<dbReference type="PROSITE" id="PS00108">
    <property type="entry name" value="PROTEIN_KINASE_ST"/>
    <property type="match status" value="1"/>
</dbReference>
<dbReference type="PROSITE" id="PS50011">
    <property type="entry name" value="PROTEIN_KINASE_DOM"/>
    <property type="match status" value="1"/>
</dbReference>
<feature type="region of interest" description="Disordered" evidence="6">
    <location>
        <begin position="1"/>
        <end position="61"/>
    </location>
</feature>
<evidence type="ECO:0000256" key="6">
    <source>
        <dbReference type="SAM" id="MobiDB-lite"/>
    </source>
</evidence>
<reference evidence="8 9" key="1">
    <citation type="submission" date="2019-09" db="EMBL/GenBank/DDBJ databases">
        <title>A chromosome-level genome assembly of the Chinese tupelo Nyssa sinensis.</title>
        <authorList>
            <person name="Yang X."/>
            <person name="Kang M."/>
            <person name="Yang Y."/>
            <person name="Xiong H."/>
            <person name="Wang M."/>
            <person name="Zhang Z."/>
            <person name="Wang Z."/>
            <person name="Wu H."/>
            <person name="Ma T."/>
            <person name="Liu J."/>
            <person name="Xi Z."/>
        </authorList>
    </citation>
    <scope>NUCLEOTIDE SEQUENCE [LARGE SCALE GENOMIC DNA]</scope>
    <source>
        <strain evidence="8">J267</strain>
        <tissue evidence="8">Leaf</tissue>
    </source>
</reference>
<dbReference type="GO" id="GO:0004674">
    <property type="term" value="F:protein serine/threonine kinase activity"/>
    <property type="evidence" value="ECO:0007669"/>
    <property type="project" value="UniProtKB-KW"/>
</dbReference>